<dbReference type="PROSITE" id="PS51257">
    <property type="entry name" value="PROKAR_LIPOPROTEIN"/>
    <property type="match status" value="1"/>
</dbReference>
<dbReference type="HOGENOM" id="CLU_2408481_0_0_7"/>
<sequence>MRRLTLLFCLVLAAVSFGCAHTYQVETMDHKTFYASPPLVMDAERGVYYMWINGKRQVIPMDQVYRIDSSAQICYQNGLTDTFTCYDNLYYF</sequence>
<dbReference type="EMBL" id="AP010904">
    <property type="protein sequence ID" value="BAH75680.1"/>
    <property type="molecule type" value="Genomic_DNA"/>
</dbReference>
<name>C4XS24_SOLM1</name>
<dbReference type="eggNOG" id="ENOG50318PQ">
    <property type="taxonomic scope" value="Bacteria"/>
</dbReference>
<dbReference type="OrthoDB" id="5457356at2"/>
<dbReference type="STRING" id="573370.DMR_21890"/>
<evidence type="ECO:0000313" key="3">
    <source>
        <dbReference type="Proteomes" id="UP000009071"/>
    </source>
</evidence>
<evidence type="ECO:0000256" key="1">
    <source>
        <dbReference type="SAM" id="SignalP"/>
    </source>
</evidence>
<dbReference type="Proteomes" id="UP000009071">
    <property type="component" value="Chromosome"/>
</dbReference>
<gene>
    <name evidence="2" type="ordered locus">DMR_21890</name>
</gene>
<evidence type="ECO:0000313" key="2">
    <source>
        <dbReference type="EMBL" id="BAH75680.1"/>
    </source>
</evidence>
<dbReference type="AlphaFoldDB" id="C4XS24"/>
<keyword evidence="1" id="KW-0732">Signal</keyword>
<proteinExistence type="predicted"/>
<reference evidence="2 3" key="1">
    <citation type="journal article" date="2009" name="Genome Res.">
        <title>Whole genome sequence of Desulfovibrio magneticus strain RS-1 revealed common gene clusters in magnetotactic bacteria.</title>
        <authorList>
            <person name="Nakazawa H."/>
            <person name="Arakaki A."/>
            <person name="Narita-Yamada S."/>
            <person name="Yashiro I."/>
            <person name="Jinno K."/>
            <person name="Aoki N."/>
            <person name="Tsuruyama A."/>
            <person name="Okamura Y."/>
            <person name="Tanikawa S."/>
            <person name="Fujita N."/>
            <person name="Takeyama H."/>
            <person name="Matsunaga T."/>
        </authorList>
    </citation>
    <scope>NUCLEOTIDE SEQUENCE [LARGE SCALE GENOMIC DNA]</scope>
    <source>
        <strain evidence="3">ATCC 700980 / DSM 13731 / RS-1</strain>
    </source>
</reference>
<feature type="chain" id="PRO_5002946012" description="DUF5050 domain-containing protein" evidence="1">
    <location>
        <begin position="21"/>
        <end position="92"/>
    </location>
</feature>
<keyword evidence="3" id="KW-1185">Reference proteome</keyword>
<dbReference type="RefSeq" id="WP_015860863.1">
    <property type="nucleotide sequence ID" value="NC_012796.1"/>
</dbReference>
<protein>
    <recommendedName>
        <fullName evidence="4">DUF5050 domain-containing protein</fullName>
    </recommendedName>
</protein>
<dbReference type="KEGG" id="dma:DMR_21890"/>
<evidence type="ECO:0008006" key="4">
    <source>
        <dbReference type="Google" id="ProtNLM"/>
    </source>
</evidence>
<organism evidence="2 3">
    <name type="scientific">Solidesulfovibrio magneticus (strain ATCC 700980 / DSM 13731 / RS-1)</name>
    <name type="common">Desulfovibrio magneticus</name>
    <dbReference type="NCBI Taxonomy" id="573370"/>
    <lineage>
        <taxon>Bacteria</taxon>
        <taxon>Pseudomonadati</taxon>
        <taxon>Thermodesulfobacteriota</taxon>
        <taxon>Desulfovibrionia</taxon>
        <taxon>Desulfovibrionales</taxon>
        <taxon>Desulfovibrionaceae</taxon>
        <taxon>Solidesulfovibrio</taxon>
    </lineage>
</organism>
<feature type="signal peptide" evidence="1">
    <location>
        <begin position="1"/>
        <end position="20"/>
    </location>
</feature>
<accession>C4XS24</accession>